<name>A0A8D8W800_9HEMI</name>
<protein>
    <submittedName>
        <fullName evidence="2">Uncharacterized protein</fullName>
    </submittedName>
</protein>
<proteinExistence type="predicted"/>
<dbReference type="AlphaFoldDB" id="A0A8D8W800"/>
<dbReference type="EMBL" id="HBUF01162174">
    <property type="protein sequence ID" value="CAG6650402.1"/>
    <property type="molecule type" value="Transcribed_RNA"/>
</dbReference>
<organism evidence="2">
    <name type="scientific">Cacopsylla melanoneura</name>
    <dbReference type="NCBI Taxonomy" id="428564"/>
    <lineage>
        <taxon>Eukaryota</taxon>
        <taxon>Metazoa</taxon>
        <taxon>Ecdysozoa</taxon>
        <taxon>Arthropoda</taxon>
        <taxon>Hexapoda</taxon>
        <taxon>Insecta</taxon>
        <taxon>Pterygota</taxon>
        <taxon>Neoptera</taxon>
        <taxon>Paraneoptera</taxon>
        <taxon>Hemiptera</taxon>
        <taxon>Sternorrhyncha</taxon>
        <taxon>Psylloidea</taxon>
        <taxon>Psyllidae</taxon>
        <taxon>Psyllinae</taxon>
        <taxon>Cacopsylla</taxon>
    </lineage>
</organism>
<feature type="compositionally biased region" description="Basic residues" evidence="1">
    <location>
        <begin position="30"/>
        <end position="50"/>
    </location>
</feature>
<feature type="region of interest" description="Disordered" evidence="1">
    <location>
        <begin position="30"/>
        <end position="85"/>
    </location>
</feature>
<feature type="compositionally biased region" description="Basic and acidic residues" evidence="1">
    <location>
        <begin position="51"/>
        <end position="77"/>
    </location>
</feature>
<evidence type="ECO:0000256" key="1">
    <source>
        <dbReference type="SAM" id="MobiDB-lite"/>
    </source>
</evidence>
<accession>A0A8D8W800</accession>
<reference evidence="2" key="1">
    <citation type="submission" date="2021-05" db="EMBL/GenBank/DDBJ databases">
        <authorList>
            <person name="Alioto T."/>
            <person name="Alioto T."/>
            <person name="Gomez Garrido J."/>
        </authorList>
    </citation>
    <scope>NUCLEOTIDE SEQUENCE</scope>
</reference>
<evidence type="ECO:0000313" key="2">
    <source>
        <dbReference type="EMBL" id="CAG6650402.1"/>
    </source>
</evidence>
<sequence>MKWRLGKVLNLEKLKRRTWINLKKRRRPGKLLHIKKLKREGRERRKRERRERRERSRGERGEEEREREKRGGRDTTTKAKLGLGAKRVGITSWSYSEHGGVSLAH</sequence>